<comment type="caution">
    <text evidence="1">The sequence shown here is derived from an EMBL/GenBank/DDBJ whole genome shotgun (WGS) entry which is preliminary data.</text>
</comment>
<dbReference type="OrthoDB" id="63533at2759"/>
<sequence>MSTLTVVLQPASVVASSSVDDSDDFPKSFFAAHVKGELKTRAIPFINNPHQRVYSNDQTAVQPNASKRLAVRQTSLAATYAAPSGLTVPKVASSTLHGPSSDDPSTQYIDVPSPPLASLTANLLYKGVNGGLTTDYGLALNTGNLKVDSTTKDHLKDLQYQPHMSRDGGKGGYLDGSKLFVFCDTGSYSPPSGAQEGKFLGFTSSSVATDKGSNGVNGKSLVLQDNIGEWSDDAGRMRGTVPLTVGGQRYAIWPESSILPLNQTHGLLYTPIIYDDVNRATGNTTFTYTGTTLLALSVPGEGGPIAERLVNKLFKQQEVEWGTIGGVRSYGASGVGGNDGKVYIFGNVHGGLLVARVDVGKITDRNSVSKPLQPGVTFLVSPTFADVRFALQYEYWTMGGEWNSGMQASSSTAYAVAGAFMDGDIFYSPHHKTFLFIYLNPYADNKFYYRYLQSDHAVIPSYSDANGEEDYVENIVRHTWSDERVLFEAPMPKNGHYIYAGGVQMGYFEGDDVTNGGKRMLISWSAPTGENPASSDSEYQFCTAEINWV</sequence>
<dbReference type="Proteomes" id="UP000308768">
    <property type="component" value="Unassembled WGS sequence"/>
</dbReference>
<dbReference type="AlphaFoldDB" id="A0A4U0XRS8"/>
<dbReference type="EMBL" id="NAJN01000111">
    <property type="protein sequence ID" value="TKA79156.1"/>
    <property type="molecule type" value="Genomic_DNA"/>
</dbReference>
<keyword evidence="2" id="KW-1185">Reference proteome</keyword>
<protein>
    <submittedName>
        <fullName evidence="1">Uncharacterized protein</fullName>
    </submittedName>
</protein>
<evidence type="ECO:0000313" key="2">
    <source>
        <dbReference type="Proteomes" id="UP000308768"/>
    </source>
</evidence>
<proteinExistence type="predicted"/>
<dbReference type="STRING" id="331657.A0A4U0XRS8"/>
<evidence type="ECO:0000313" key="1">
    <source>
        <dbReference type="EMBL" id="TKA79156.1"/>
    </source>
</evidence>
<name>A0A4U0XRS8_9PEZI</name>
<organism evidence="1 2">
    <name type="scientific">Cryomyces minteri</name>
    <dbReference type="NCBI Taxonomy" id="331657"/>
    <lineage>
        <taxon>Eukaryota</taxon>
        <taxon>Fungi</taxon>
        <taxon>Dikarya</taxon>
        <taxon>Ascomycota</taxon>
        <taxon>Pezizomycotina</taxon>
        <taxon>Dothideomycetes</taxon>
        <taxon>Dothideomycetes incertae sedis</taxon>
        <taxon>Cryomyces</taxon>
    </lineage>
</organism>
<gene>
    <name evidence="1" type="ORF">B0A49_02795</name>
</gene>
<accession>A0A4U0XRS8</accession>
<reference evidence="1 2" key="1">
    <citation type="submission" date="2017-03" db="EMBL/GenBank/DDBJ databases">
        <title>Genomes of endolithic fungi from Antarctica.</title>
        <authorList>
            <person name="Coleine C."/>
            <person name="Masonjones S."/>
            <person name="Stajich J.E."/>
        </authorList>
    </citation>
    <scope>NUCLEOTIDE SEQUENCE [LARGE SCALE GENOMIC DNA]</scope>
    <source>
        <strain evidence="1 2">CCFEE 5187</strain>
    </source>
</reference>